<feature type="transmembrane region" description="Helical" evidence="10">
    <location>
        <begin position="12"/>
        <end position="32"/>
    </location>
</feature>
<dbReference type="Pfam" id="PF00593">
    <property type="entry name" value="TonB_dep_Rec_b-barrel"/>
    <property type="match status" value="1"/>
</dbReference>
<evidence type="ECO:0000259" key="12">
    <source>
        <dbReference type="Pfam" id="PF07715"/>
    </source>
</evidence>
<dbReference type="AlphaFoldDB" id="A0A1H7TAC8"/>
<evidence type="ECO:0000256" key="8">
    <source>
        <dbReference type="PROSITE-ProRule" id="PRU01360"/>
    </source>
</evidence>
<feature type="domain" description="TonB-dependent receptor plug" evidence="12">
    <location>
        <begin position="128"/>
        <end position="234"/>
    </location>
</feature>
<dbReference type="InterPro" id="IPR037066">
    <property type="entry name" value="Plug_dom_sf"/>
</dbReference>
<dbReference type="NCBIfam" id="TIGR04057">
    <property type="entry name" value="SusC_RagA_signa"/>
    <property type="match status" value="1"/>
</dbReference>
<dbReference type="InterPro" id="IPR039426">
    <property type="entry name" value="TonB-dep_rcpt-like"/>
</dbReference>
<dbReference type="Proteomes" id="UP000199421">
    <property type="component" value="Unassembled WGS sequence"/>
</dbReference>
<evidence type="ECO:0000256" key="6">
    <source>
        <dbReference type="ARBA" id="ARBA00023136"/>
    </source>
</evidence>
<evidence type="ECO:0000313" key="13">
    <source>
        <dbReference type="EMBL" id="SEL81216.1"/>
    </source>
</evidence>
<keyword evidence="2 8" id="KW-0813">Transport</keyword>
<dbReference type="PROSITE" id="PS52016">
    <property type="entry name" value="TONB_DEPENDENT_REC_3"/>
    <property type="match status" value="1"/>
</dbReference>
<feature type="domain" description="TonB-dependent receptor-like beta-barrel" evidence="11">
    <location>
        <begin position="435"/>
        <end position="908"/>
    </location>
</feature>
<evidence type="ECO:0000256" key="2">
    <source>
        <dbReference type="ARBA" id="ARBA00022448"/>
    </source>
</evidence>
<comment type="similarity">
    <text evidence="8 9">Belongs to the TonB-dependent receptor family.</text>
</comment>
<gene>
    <name evidence="13" type="ORF">SAMN05661044_03421</name>
</gene>
<organism evidence="13 14">
    <name type="scientific">Olivibacter domesticus</name>
    <name type="common">Pseudosphingobacterium domesticum</name>
    <dbReference type="NCBI Taxonomy" id="407022"/>
    <lineage>
        <taxon>Bacteria</taxon>
        <taxon>Pseudomonadati</taxon>
        <taxon>Bacteroidota</taxon>
        <taxon>Sphingobacteriia</taxon>
        <taxon>Sphingobacteriales</taxon>
        <taxon>Sphingobacteriaceae</taxon>
        <taxon>Olivibacter</taxon>
    </lineage>
</organism>
<dbReference type="Gene3D" id="2.170.130.10">
    <property type="entry name" value="TonB-dependent receptor, plug domain"/>
    <property type="match status" value="1"/>
</dbReference>
<evidence type="ECO:0000256" key="1">
    <source>
        <dbReference type="ARBA" id="ARBA00004571"/>
    </source>
</evidence>
<dbReference type="Gene3D" id="2.60.40.1120">
    <property type="entry name" value="Carboxypeptidase-like, regulatory domain"/>
    <property type="match status" value="1"/>
</dbReference>
<keyword evidence="14" id="KW-1185">Reference proteome</keyword>
<accession>A0A1H7TAC8</accession>
<evidence type="ECO:0000313" key="14">
    <source>
        <dbReference type="Proteomes" id="UP000199421"/>
    </source>
</evidence>
<keyword evidence="3 8" id="KW-1134">Transmembrane beta strand</keyword>
<proteinExistence type="inferred from homology"/>
<keyword evidence="7 8" id="KW-0998">Cell outer membrane</keyword>
<keyword evidence="6 8" id="KW-0472">Membrane</keyword>
<evidence type="ECO:0000256" key="9">
    <source>
        <dbReference type="RuleBase" id="RU003357"/>
    </source>
</evidence>
<evidence type="ECO:0000256" key="4">
    <source>
        <dbReference type="ARBA" id="ARBA00022692"/>
    </source>
</evidence>
<dbReference type="STRING" id="407022.SAMN05661044_03421"/>
<evidence type="ECO:0000256" key="3">
    <source>
        <dbReference type="ARBA" id="ARBA00022452"/>
    </source>
</evidence>
<dbReference type="Pfam" id="PF07715">
    <property type="entry name" value="Plug"/>
    <property type="match status" value="1"/>
</dbReference>
<evidence type="ECO:0000256" key="5">
    <source>
        <dbReference type="ARBA" id="ARBA00023077"/>
    </source>
</evidence>
<dbReference type="GO" id="GO:0009279">
    <property type="term" value="C:cell outer membrane"/>
    <property type="evidence" value="ECO:0007669"/>
    <property type="project" value="UniProtKB-SubCell"/>
</dbReference>
<dbReference type="InterPro" id="IPR036942">
    <property type="entry name" value="Beta-barrel_TonB_sf"/>
</dbReference>
<keyword evidence="10" id="KW-1133">Transmembrane helix</keyword>
<dbReference type="InterPro" id="IPR000531">
    <property type="entry name" value="Beta-barrel_TonB"/>
</dbReference>
<dbReference type="SUPFAM" id="SSF56935">
    <property type="entry name" value="Porins"/>
    <property type="match status" value="1"/>
</dbReference>
<dbReference type="EMBL" id="FOAF01000004">
    <property type="protein sequence ID" value="SEL81216.1"/>
    <property type="molecule type" value="Genomic_DNA"/>
</dbReference>
<sequence>MKTFLRNVLCTFYFFQWQIVAMLLFFPMAMFAQQTITVSGTVVSQGDNTPLSGVAVKEKGTTNGVSTNDKGHFVLRNVKPNATLTFSFIGFSTQEKAAQAQSPLNIVLIADIANLDEVVVVGYGTTRKRDLTGAVSQVNAEKIQNEAPGQLSDVLRGNVAGVNVGYNRSAKGGGSLQVRGRTSFNASTSPLIVLDGAIYYGAWEDINPNDIETVDVLKDASSAAVFGAKSATGVVIVTTKKGKDGKPVINYNANIGLATMAVNERVHDANTFTSWRTDVFKSINPNAQAYRFDDPRTLPSDISVDTWMGYDGSTGDPVRTWLRRLNMQPVEIDNYIAGKSVDWYDEVFQKGLRQDHNISVSGRNKDVGYYLGAGYLNNEGIIKDDQFKTLRTRANIEANITSFLSVGMNTQFTSRNESAIAYSWGEITSLSPWGSQYDENGNLIWRPNTENSGGVNPGYDASHTDRLQRITTLNSTVFAKVNLPFGITFQTNFTPQLELYERYNHERSSHESWAAFGGRASRQQRETYYWQLDNILKWNKTFDEVHRFDVTLLANAEKYQRWNNTMTNDNFAPNDDLGYHGIGSGINPIVSSNDQYSTGDALMARLFYSYKDRYMFTGTYRRDGYSAFGQSNPRANFSSAALGWVFSEEPFFKSKWFNYGKLRASWGTNGNRDMGGDEPMYVALADLTTGKYLYVQPDGTVIQVNQLWVNRLGNPNLRWERNRSVNLGLDFALFNNKLDGSLEVYQMNSSDLLVQRSLPTVTGFDWVMDNLGEVRNRGLEITLNSNNMQRENFSWRTSATFQLNRNSIQHVYRNLDANGRELDDVQNKWFIGHAIDAIWDWKALGVYQLGEEETAAKYGLRPGDYKLEDVNNDGRFTNADKQFLGYTEPRFRWSLRNDFQLYKNFSFSFMMYSLWGHQEPFNWLKSRNGFPDRQNSYQFPYWTPENQSTEWARINSNEGSATGFNVYRKRSFIRLDNVSLAYSLPRDVISKYKIQNLRLYVNVRNAAMYAPDWEIWDPEWNDSNTDEGPGPTPRYFTFGIDLTI</sequence>
<reference evidence="14" key="1">
    <citation type="submission" date="2016-10" db="EMBL/GenBank/DDBJ databases">
        <authorList>
            <person name="Varghese N."/>
            <person name="Submissions S."/>
        </authorList>
    </citation>
    <scope>NUCLEOTIDE SEQUENCE [LARGE SCALE GENOMIC DNA]</scope>
    <source>
        <strain evidence="14">DSM 18733</strain>
    </source>
</reference>
<evidence type="ECO:0000256" key="10">
    <source>
        <dbReference type="SAM" id="Phobius"/>
    </source>
</evidence>
<dbReference type="Pfam" id="PF13715">
    <property type="entry name" value="CarbopepD_reg_2"/>
    <property type="match status" value="1"/>
</dbReference>
<dbReference type="InterPro" id="IPR023997">
    <property type="entry name" value="TonB-dep_OMP_SusC/RagA_CS"/>
</dbReference>
<protein>
    <submittedName>
        <fullName evidence="13">TonB-linked outer membrane protein, SusC/RagA family</fullName>
    </submittedName>
</protein>
<dbReference type="NCBIfam" id="TIGR04056">
    <property type="entry name" value="OMP_RagA_SusC"/>
    <property type="match status" value="1"/>
</dbReference>
<dbReference type="InterPro" id="IPR008969">
    <property type="entry name" value="CarboxyPept-like_regulatory"/>
</dbReference>
<name>A0A1H7TAC8_OLID1</name>
<evidence type="ECO:0000259" key="11">
    <source>
        <dbReference type="Pfam" id="PF00593"/>
    </source>
</evidence>
<keyword evidence="4 8" id="KW-0812">Transmembrane</keyword>
<dbReference type="InterPro" id="IPR012910">
    <property type="entry name" value="Plug_dom"/>
</dbReference>
<keyword evidence="5 9" id="KW-0798">TonB box</keyword>
<dbReference type="SUPFAM" id="SSF49464">
    <property type="entry name" value="Carboxypeptidase regulatory domain-like"/>
    <property type="match status" value="1"/>
</dbReference>
<evidence type="ECO:0000256" key="7">
    <source>
        <dbReference type="ARBA" id="ARBA00023237"/>
    </source>
</evidence>
<dbReference type="InterPro" id="IPR023996">
    <property type="entry name" value="TonB-dep_OMP_SusC/RagA"/>
</dbReference>
<dbReference type="Gene3D" id="2.40.170.20">
    <property type="entry name" value="TonB-dependent receptor, beta-barrel domain"/>
    <property type="match status" value="1"/>
</dbReference>
<comment type="subcellular location">
    <subcellularLocation>
        <location evidence="1 8">Cell outer membrane</location>
        <topology evidence="1 8">Multi-pass membrane protein</topology>
    </subcellularLocation>
</comment>